<dbReference type="InterPro" id="IPR036265">
    <property type="entry name" value="HIT-like_sf"/>
</dbReference>
<organism evidence="4 5">
    <name type="scientific">Brevibacillus invocatus</name>
    <dbReference type="NCBI Taxonomy" id="173959"/>
    <lineage>
        <taxon>Bacteria</taxon>
        <taxon>Bacillati</taxon>
        <taxon>Bacillota</taxon>
        <taxon>Bacilli</taxon>
        <taxon>Bacillales</taxon>
        <taxon>Paenibacillaceae</taxon>
        <taxon>Brevibacillus</taxon>
    </lineage>
</organism>
<evidence type="ECO:0000313" key="5">
    <source>
        <dbReference type="Proteomes" id="UP000282028"/>
    </source>
</evidence>
<dbReference type="PANTHER" id="PTHR46648">
    <property type="entry name" value="HIT FAMILY PROTEIN 1"/>
    <property type="match status" value="1"/>
</dbReference>
<dbReference type="SUPFAM" id="SSF54197">
    <property type="entry name" value="HIT-like"/>
    <property type="match status" value="1"/>
</dbReference>
<feature type="active site" description="Tele-AMP-histidine intermediate" evidence="1">
    <location>
        <position position="98"/>
    </location>
</feature>
<accession>A0A3M8CIV1</accession>
<evidence type="ECO:0000259" key="3">
    <source>
        <dbReference type="PROSITE" id="PS51084"/>
    </source>
</evidence>
<evidence type="ECO:0000256" key="2">
    <source>
        <dbReference type="PROSITE-ProRule" id="PRU00464"/>
    </source>
</evidence>
<evidence type="ECO:0000313" key="4">
    <source>
        <dbReference type="EMBL" id="RNB74805.1"/>
    </source>
</evidence>
<protein>
    <submittedName>
        <fullName evidence="4">HIT family protein</fullName>
    </submittedName>
</protein>
<gene>
    <name evidence="4" type="ORF">EDM52_08750</name>
</gene>
<proteinExistence type="predicted"/>
<feature type="domain" description="HIT" evidence="3">
    <location>
        <begin position="4"/>
        <end position="109"/>
    </location>
</feature>
<dbReference type="PRINTS" id="PR00332">
    <property type="entry name" value="HISTRIAD"/>
</dbReference>
<dbReference type="Pfam" id="PF01230">
    <property type="entry name" value="HIT"/>
    <property type="match status" value="1"/>
</dbReference>
<dbReference type="OrthoDB" id="9784774at2"/>
<comment type="caution">
    <text evidence="4">The sequence shown here is derived from an EMBL/GenBank/DDBJ whole genome shotgun (WGS) entry which is preliminary data.</text>
</comment>
<dbReference type="PROSITE" id="PS51084">
    <property type="entry name" value="HIT_2"/>
    <property type="match status" value="1"/>
</dbReference>
<reference evidence="4 5" key="1">
    <citation type="submission" date="2018-10" db="EMBL/GenBank/DDBJ databases">
        <title>Phylogenomics of Brevibacillus.</title>
        <authorList>
            <person name="Dunlap C."/>
        </authorList>
    </citation>
    <scope>NUCLEOTIDE SEQUENCE [LARGE SCALE GENOMIC DNA]</scope>
    <source>
        <strain evidence="4 5">JCM 12215</strain>
    </source>
</reference>
<dbReference type="GO" id="GO:0009117">
    <property type="term" value="P:nucleotide metabolic process"/>
    <property type="evidence" value="ECO:0007669"/>
    <property type="project" value="TreeGrafter"/>
</dbReference>
<feature type="short sequence motif" description="Histidine triad motif" evidence="2">
    <location>
        <begin position="94"/>
        <end position="98"/>
    </location>
</feature>
<dbReference type="InterPro" id="IPR011146">
    <property type="entry name" value="HIT-like"/>
</dbReference>
<dbReference type="PANTHER" id="PTHR46648:SF1">
    <property type="entry name" value="ADENOSINE 5'-MONOPHOSPHORAMIDASE HNT1"/>
    <property type="match status" value="1"/>
</dbReference>
<dbReference type="EMBL" id="RHHR01000013">
    <property type="protein sequence ID" value="RNB74805.1"/>
    <property type="molecule type" value="Genomic_DNA"/>
</dbReference>
<sequence>MNCLGCRLATGLDPAYIVYEDDVVCCFLDIDPFHEGHTLILPKNHVVELEELDKKTLMAVMDAAKMLASVLKQIYKVDGISICQNGGSCNDLNHFHLHVIPRFDGDGFSWEESLRRQNADKRLDEVQSTIRAFILKST</sequence>
<dbReference type="GO" id="GO:0003824">
    <property type="term" value="F:catalytic activity"/>
    <property type="evidence" value="ECO:0007669"/>
    <property type="project" value="InterPro"/>
</dbReference>
<dbReference type="AlphaFoldDB" id="A0A3M8CIV1"/>
<evidence type="ECO:0000256" key="1">
    <source>
        <dbReference type="PIRSR" id="PIRSR601310-1"/>
    </source>
</evidence>
<dbReference type="RefSeq" id="WP_122908624.1">
    <property type="nucleotide sequence ID" value="NZ_CBCSBE010000005.1"/>
</dbReference>
<dbReference type="Gene3D" id="3.30.428.10">
    <property type="entry name" value="HIT-like"/>
    <property type="match status" value="1"/>
</dbReference>
<dbReference type="InterPro" id="IPR001310">
    <property type="entry name" value="Histidine_triad_HIT"/>
</dbReference>
<keyword evidence="5" id="KW-1185">Reference proteome</keyword>
<name>A0A3M8CIV1_9BACL</name>
<dbReference type="Proteomes" id="UP000282028">
    <property type="component" value="Unassembled WGS sequence"/>
</dbReference>